<feature type="domain" description="Reverse transcriptase zinc-binding" evidence="1">
    <location>
        <begin position="337"/>
        <end position="427"/>
    </location>
</feature>
<dbReference type="InterPro" id="IPR026960">
    <property type="entry name" value="RVT-Znf"/>
</dbReference>
<reference evidence="2" key="2">
    <citation type="journal article" date="2024" name="Plant">
        <title>Genomic evolution and insights into agronomic trait innovations of Sesamum species.</title>
        <authorList>
            <person name="Miao H."/>
            <person name="Wang L."/>
            <person name="Qu L."/>
            <person name="Liu H."/>
            <person name="Sun Y."/>
            <person name="Le M."/>
            <person name="Wang Q."/>
            <person name="Wei S."/>
            <person name="Zheng Y."/>
            <person name="Lin W."/>
            <person name="Duan Y."/>
            <person name="Cao H."/>
            <person name="Xiong S."/>
            <person name="Wang X."/>
            <person name="Wei L."/>
            <person name="Li C."/>
            <person name="Ma Q."/>
            <person name="Ju M."/>
            <person name="Zhao R."/>
            <person name="Li G."/>
            <person name="Mu C."/>
            <person name="Tian Q."/>
            <person name="Mei H."/>
            <person name="Zhang T."/>
            <person name="Gao T."/>
            <person name="Zhang H."/>
        </authorList>
    </citation>
    <scope>NUCLEOTIDE SEQUENCE</scope>
    <source>
        <strain evidence="2">G02</strain>
    </source>
</reference>
<comment type="caution">
    <text evidence="2">The sequence shown here is derived from an EMBL/GenBank/DDBJ whole genome shotgun (WGS) entry which is preliminary data.</text>
</comment>
<reference evidence="2" key="1">
    <citation type="submission" date="2020-06" db="EMBL/GenBank/DDBJ databases">
        <authorList>
            <person name="Li T."/>
            <person name="Hu X."/>
            <person name="Zhang T."/>
            <person name="Song X."/>
            <person name="Zhang H."/>
            <person name="Dai N."/>
            <person name="Sheng W."/>
            <person name="Hou X."/>
            <person name="Wei L."/>
        </authorList>
    </citation>
    <scope>NUCLEOTIDE SEQUENCE</scope>
    <source>
        <strain evidence="2">G02</strain>
        <tissue evidence="2">Leaf</tissue>
    </source>
</reference>
<accession>A0AAW2Q0Y2</accession>
<dbReference type="EMBL" id="JACGWJ010000016">
    <property type="protein sequence ID" value="KAL0361466.1"/>
    <property type="molecule type" value="Genomic_DNA"/>
</dbReference>
<protein>
    <recommendedName>
        <fullName evidence="1">Reverse transcriptase zinc-binding domain-containing protein</fullName>
    </recommendedName>
</protein>
<name>A0AAW2Q0Y2_SESRA</name>
<dbReference type="Pfam" id="PF13966">
    <property type="entry name" value="zf-RVT"/>
    <property type="match status" value="1"/>
</dbReference>
<proteinExistence type="predicted"/>
<evidence type="ECO:0000259" key="1">
    <source>
        <dbReference type="Pfam" id="PF13966"/>
    </source>
</evidence>
<gene>
    <name evidence="2" type="ORF">Sradi_3831100</name>
</gene>
<dbReference type="AlphaFoldDB" id="A0AAW2Q0Y2"/>
<sequence length="470" mass="53065">MLWVDLTPNESSNCRRPNKSFRFKATWTKAADSGDVVRQSWGGTDLEATSQSRWLKEGDRNTVFFHAKASERQQKKVIKRLKDDMDCVHILNRGTISPQFDFTHVLIPKIPNPETITQFQPISLCNVIYKLVSKTIANLADPSQSPFIPAKQRPPARRPLSPYLYLFCAEAFSASIQRAEGRGQLEGVVVSRLAPRVSHLLFSYDTLIFCQATMETMCCVQNILSQFEAASVYPPDSFGIANSVRKFIGSLGVICRIKSEGGLGFRRLKEYNLALLAKQAWRVAMHPDTLCHQVLRQRYFPGSNFFAATTDCILSIPLKETGSHDEIIWHYEKKGMFSVHSVYALALMLEGVACSRKVTESWRFIWNARVSPKIKLFAWHCGLNTLPTLDNLQRRGIGKEDRCPCCLLELENLSHLLVSCTFFRLVWALSNLPSSLISLDAGKGMVWLQSVHRGLDAQDVALFLSICWGL</sequence>
<evidence type="ECO:0000313" key="2">
    <source>
        <dbReference type="EMBL" id="KAL0361466.1"/>
    </source>
</evidence>
<organism evidence="2">
    <name type="scientific">Sesamum radiatum</name>
    <name type="common">Black benniseed</name>
    <dbReference type="NCBI Taxonomy" id="300843"/>
    <lineage>
        <taxon>Eukaryota</taxon>
        <taxon>Viridiplantae</taxon>
        <taxon>Streptophyta</taxon>
        <taxon>Embryophyta</taxon>
        <taxon>Tracheophyta</taxon>
        <taxon>Spermatophyta</taxon>
        <taxon>Magnoliopsida</taxon>
        <taxon>eudicotyledons</taxon>
        <taxon>Gunneridae</taxon>
        <taxon>Pentapetalae</taxon>
        <taxon>asterids</taxon>
        <taxon>lamiids</taxon>
        <taxon>Lamiales</taxon>
        <taxon>Pedaliaceae</taxon>
        <taxon>Sesamum</taxon>
    </lineage>
</organism>